<feature type="domain" description="GCVT N-terminal" evidence="8">
    <location>
        <begin position="40"/>
        <end position="295"/>
    </location>
</feature>
<comment type="catalytic activity">
    <reaction evidence="6">
        <text>N(6)-[(R)-S(8)-aminomethyldihydrolipoyl]-L-lysyl-[protein] + (6S)-5,6,7,8-tetrahydrofolate = N(6)-[(R)-dihydrolipoyl]-L-lysyl-[protein] + (6R)-5,10-methylene-5,6,7,8-tetrahydrofolate + NH4(+)</text>
        <dbReference type="Rhea" id="RHEA:16945"/>
        <dbReference type="Rhea" id="RHEA-COMP:10475"/>
        <dbReference type="Rhea" id="RHEA-COMP:10492"/>
        <dbReference type="ChEBI" id="CHEBI:15636"/>
        <dbReference type="ChEBI" id="CHEBI:28938"/>
        <dbReference type="ChEBI" id="CHEBI:57453"/>
        <dbReference type="ChEBI" id="CHEBI:83100"/>
        <dbReference type="ChEBI" id="CHEBI:83143"/>
        <dbReference type="EC" id="2.1.2.10"/>
    </reaction>
</comment>
<evidence type="ECO:0000256" key="1">
    <source>
        <dbReference type="ARBA" id="ARBA00008609"/>
    </source>
</evidence>
<evidence type="ECO:0000256" key="5">
    <source>
        <dbReference type="ARBA" id="ARBA00031395"/>
    </source>
</evidence>
<proteinExistence type="inferred from homology"/>
<dbReference type="Gene3D" id="3.30.70.1400">
    <property type="entry name" value="Aminomethyltransferase beta-barrel domains"/>
    <property type="match status" value="1"/>
</dbReference>
<dbReference type="Pfam" id="PF01571">
    <property type="entry name" value="GCV_T"/>
    <property type="match status" value="1"/>
</dbReference>
<gene>
    <name evidence="10" type="ORF">CKO28_15555</name>
</gene>
<reference evidence="10 11" key="1">
    <citation type="journal article" date="2020" name="Microorganisms">
        <title>Osmotic Adaptation and Compatible Solute Biosynthesis of Phototrophic Bacteria as Revealed from Genome Analyses.</title>
        <authorList>
            <person name="Imhoff J.F."/>
            <person name="Rahn T."/>
            <person name="Kunzel S."/>
            <person name="Keller A."/>
            <person name="Neulinger S.C."/>
        </authorList>
    </citation>
    <scope>NUCLEOTIDE SEQUENCE [LARGE SCALE GENOMIC DNA]</scope>
    <source>
        <strain evidence="10 11">DSM 9895</strain>
    </source>
</reference>
<comment type="caution">
    <text evidence="10">The sequence shown here is derived from an EMBL/GenBank/DDBJ whole genome shotgun (WGS) entry which is preliminary data.</text>
</comment>
<sequence length="407" mass="42907">MADPSTAGAPTPPTAGTPADAADRAETTSVSQPALKTTPLTQLHQELGAKMVEFAGYSMPVQYPQGIVAEHQHTRGQAGLFDISHMGQAWLVDAEDSADAALERLVPGDIQGLEPGKLRYTMLLNETGGIVDDFIAARPAEDALQDRILLVVNAARKQVDFDLIARELAGAATLERLERHALIALQGPAAGGVLDRLGPAVAELAPMTMMQGEIAGIAVLVSRSGYTGEDGFEISVPDAQAETLFRKLLDQPEVAPVGLGARDSLRLEAGLCLYGHDLSERTTPVEASLSWTIATRRRRACDFPGGETIRQQLEHGAADKRVGLLPEGRAPVREGAELYAPDGGGKIGTVTSGGFGPSVGAPVAMGYLQADYAKPGTAVDALVRGKPRRCRVARFPFAGPKVRAGRE</sequence>
<name>A0ABS1DHY7_9PROT</name>
<dbReference type="Gene3D" id="4.10.1250.10">
    <property type="entry name" value="Aminomethyltransferase fragment"/>
    <property type="match status" value="1"/>
</dbReference>
<evidence type="ECO:0000313" key="11">
    <source>
        <dbReference type="Proteomes" id="UP001296873"/>
    </source>
</evidence>
<evidence type="ECO:0000259" key="8">
    <source>
        <dbReference type="Pfam" id="PF01571"/>
    </source>
</evidence>
<dbReference type="EC" id="2.1.2.10" evidence="2"/>
<dbReference type="Pfam" id="PF08669">
    <property type="entry name" value="GCV_T_C"/>
    <property type="match status" value="1"/>
</dbReference>
<evidence type="ECO:0000256" key="2">
    <source>
        <dbReference type="ARBA" id="ARBA00012616"/>
    </source>
</evidence>
<accession>A0ABS1DHY7</accession>
<dbReference type="InterPro" id="IPR028896">
    <property type="entry name" value="GcvT/YgfZ/DmdA"/>
</dbReference>
<evidence type="ECO:0000256" key="4">
    <source>
        <dbReference type="ARBA" id="ARBA00022679"/>
    </source>
</evidence>
<dbReference type="InterPro" id="IPR027266">
    <property type="entry name" value="TrmE/GcvT-like"/>
</dbReference>
<feature type="domain" description="Aminomethyltransferase C-terminal" evidence="9">
    <location>
        <begin position="320"/>
        <end position="397"/>
    </location>
</feature>
<keyword evidence="11" id="KW-1185">Reference proteome</keyword>
<dbReference type="PANTHER" id="PTHR43757:SF2">
    <property type="entry name" value="AMINOMETHYLTRANSFERASE, MITOCHONDRIAL"/>
    <property type="match status" value="1"/>
</dbReference>
<comment type="similarity">
    <text evidence="1">Belongs to the GcvT family.</text>
</comment>
<dbReference type="PIRSF" id="PIRSF006487">
    <property type="entry name" value="GcvT"/>
    <property type="match status" value="1"/>
</dbReference>
<dbReference type="Proteomes" id="UP001296873">
    <property type="component" value="Unassembled WGS sequence"/>
</dbReference>
<dbReference type="EMBL" id="NRRL01000049">
    <property type="protein sequence ID" value="MBK1669454.1"/>
    <property type="molecule type" value="Genomic_DNA"/>
</dbReference>
<evidence type="ECO:0000313" key="10">
    <source>
        <dbReference type="EMBL" id="MBK1669454.1"/>
    </source>
</evidence>
<dbReference type="InterPro" id="IPR006222">
    <property type="entry name" value="GCVT_N"/>
</dbReference>
<feature type="region of interest" description="Disordered" evidence="7">
    <location>
        <begin position="1"/>
        <end position="39"/>
    </location>
</feature>
<dbReference type="InterPro" id="IPR006223">
    <property type="entry name" value="GcvT"/>
</dbReference>
<keyword evidence="3" id="KW-0032">Aminotransferase</keyword>
<dbReference type="NCBIfam" id="TIGR00528">
    <property type="entry name" value="gcvT"/>
    <property type="match status" value="1"/>
</dbReference>
<dbReference type="SUPFAM" id="SSF103025">
    <property type="entry name" value="Folate-binding domain"/>
    <property type="match status" value="1"/>
</dbReference>
<dbReference type="Gene3D" id="2.40.30.110">
    <property type="entry name" value="Aminomethyltransferase beta-barrel domains"/>
    <property type="match status" value="1"/>
</dbReference>
<evidence type="ECO:0000256" key="3">
    <source>
        <dbReference type="ARBA" id="ARBA00022576"/>
    </source>
</evidence>
<dbReference type="InterPro" id="IPR013977">
    <property type="entry name" value="GcvT_C"/>
</dbReference>
<dbReference type="NCBIfam" id="NF010093">
    <property type="entry name" value="PRK13579.1"/>
    <property type="match status" value="1"/>
</dbReference>
<keyword evidence="4" id="KW-0808">Transferase</keyword>
<evidence type="ECO:0000256" key="6">
    <source>
        <dbReference type="ARBA" id="ARBA00047665"/>
    </source>
</evidence>
<evidence type="ECO:0000259" key="9">
    <source>
        <dbReference type="Pfam" id="PF08669"/>
    </source>
</evidence>
<dbReference type="Gene3D" id="3.30.1360.120">
    <property type="entry name" value="Probable tRNA modification gtpase trme, domain 1"/>
    <property type="match status" value="1"/>
</dbReference>
<evidence type="ECO:0000256" key="7">
    <source>
        <dbReference type="SAM" id="MobiDB-lite"/>
    </source>
</evidence>
<dbReference type="SUPFAM" id="SSF101790">
    <property type="entry name" value="Aminomethyltransferase beta-barrel domain"/>
    <property type="match status" value="1"/>
</dbReference>
<feature type="compositionally biased region" description="Polar residues" evidence="7">
    <location>
        <begin position="27"/>
        <end position="39"/>
    </location>
</feature>
<dbReference type="InterPro" id="IPR029043">
    <property type="entry name" value="GcvT/YgfZ_C"/>
</dbReference>
<protein>
    <recommendedName>
        <fullName evidence="2">aminomethyltransferase</fullName>
        <ecNumber evidence="2">2.1.2.10</ecNumber>
    </recommendedName>
    <alternativeName>
        <fullName evidence="5">Glycine cleavage system T protein</fullName>
    </alternativeName>
</protein>
<organism evidence="10 11">
    <name type="scientific">Rhodovibrio sodomensis</name>
    <dbReference type="NCBI Taxonomy" id="1088"/>
    <lineage>
        <taxon>Bacteria</taxon>
        <taxon>Pseudomonadati</taxon>
        <taxon>Pseudomonadota</taxon>
        <taxon>Alphaproteobacteria</taxon>
        <taxon>Rhodospirillales</taxon>
        <taxon>Rhodovibrionaceae</taxon>
        <taxon>Rhodovibrio</taxon>
    </lineage>
</organism>
<dbReference type="PANTHER" id="PTHR43757">
    <property type="entry name" value="AMINOMETHYLTRANSFERASE"/>
    <property type="match status" value="1"/>
</dbReference>
<dbReference type="NCBIfam" id="NF001567">
    <property type="entry name" value="PRK00389.1"/>
    <property type="match status" value="1"/>
</dbReference>
<dbReference type="RefSeq" id="WP_200341787.1">
    <property type="nucleotide sequence ID" value="NZ_NRRL01000049.1"/>
</dbReference>